<dbReference type="InterPro" id="IPR014014">
    <property type="entry name" value="RNA_helicase_DEAD_Q_motif"/>
</dbReference>
<feature type="domain" description="Helicase ATP-binding" evidence="8">
    <location>
        <begin position="34"/>
        <end position="205"/>
    </location>
</feature>
<dbReference type="GO" id="GO:0016787">
    <property type="term" value="F:hydrolase activity"/>
    <property type="evidence" value="ECO:0007669"/>
    <property type="project" value="UniProtKB-KW"/>
</dbReference>
<keyword evidence="1" id="KW-0547">Nucleotide-binding</keyword>
<feature type="domain" description="DEAD-box RNA helicase Q" evidence="10">
    <location>
        <begin position="3"/>
        <end position="31"/>
    </location>
</feature>
<name>A0A1I4XZX2_9FLAO</name>
<dbReference type="OrthoDB" id="9785240at2"/>
<dbReference type="PANTHER" id="PTHR47959">
    <property type="entry name" value="ATP-DEPENDENT RNA HELICASE RHLE-RELATED"/>
    <property type="match status" value="1"/>
</dbReference>
<protein>
    <submittedName>
        <fullName evidence="11">ATP-dependent RNA helicase RhlE</fullName>
    </submittedName>
</protein>
<evidence type="ECO:0000256" key="4">
    <source>
        <dbReference type="ARBA" id="ARBA00022840"/>
    </source>
</evidence>
<evidence type="ECO:0000259" key="8">
    <source>
        <dbReference type="PROSITE" id="PS51192"/>
    </source>
</evidence>
<comment type="similarity">
    <text evidence="5">Belongs to the DEAD box helicase family.</text>
</comment>
<feature type="domain" description="Helicase C-terminal" evidence="9">
    <location>
        <begin position="216"/>
        <end position="381"/>
    </location>
</feature>
<dbReference type="SUPFAM" id="SSF52540">
    <property type="entry name" value="P-loop containing nucleoside triphosphate hydrolases"/>
    <property type="match status" value="1"/>
</dbReference>
<dbReference type="InterPro" id="IPR011545">
    <property type="entry name" value="DEAD/DEAH_box_helicase_dom"/>
</dbReference>
<dbReference type="GO" id="GO:0003724">
    <property type="term" value="F:RNA helicase activity"/>
    <property type="evidence" value="ECO:0007669"/>
    <property type="project" value="InterPro"/>
</dbReference>
<dbReference type="EMBL" id="FOUZ01000010">
    <property type="protein sequence ID" value="SFN30789.1"/>
    <property type="molecule type" value="Genomic_DNA"/>
</dbReference>
<evidence type="ECO:0000313" key="12">
    <source>
        <dbReference type="Proteomes" id="UP000199149"/>
    </source>
</evidence>
<proteinExistence type="inferred from homology"/>
<feature type="region of interest" description="Disordered" evidence="7">
    <location>
        <begin position="403"/>
        <end position="450"/>
    </location>
</feature>
<dbReference type="GO" id="GO:0003676">
    <property type="term" value="F:nucleic acid binding"/>
    <property type="evidence" value="ECO:0007669"/>
    <property type="project" value="InterPro"/>
</dbReference>
<dbReference type="PROSITE" id="PS51192">
    <property type="entry name" value="HELICASE_ATP_BIND_1"/>
    <property type="match status" value="1"/>
</dbReference>
<dbReference type="SMART" id="SM00490">
    <property type="entry name" value="HELICc"/>
    <property type="match status" value="1"/>
</dbReference>
<evidence type="ECO:0000256" key="2">
    <source>
        <dbReference type="ARBA" id="ARBA00022801"/>
    </source>
</evidence>
<dbReference type="InterPro" id="IPR044742">
    <property type="entry name" value="DEAD/DEAH_RhlB"/>
</dbReference>
<sequence length="450" mass="51091">MKATFADFELTKQLYSSLEKMNITTPTPIQEKTFKPILSGRDIMGIAQTGTGKTLAYLLPLLKTYQYSKTHQPKIVILVPTRELVVQVTDILQNLAEFINVRILGIYGGVNINTQKLAVYKGVDILVGTPGRILDLAIDNVLSFKEAKRLVVDEFDEMLSLGFKAQLSHLFTMMSDKRQNILFSATMTDQVDDMLVEYFKDPLEISLARSGTPLEKIKQIAIPVENFNTKLNLLTHHLNDKASFEKVLIFANNKKHADLIFAHLDEIYPDEFGVIHSNKSQNFRLRTMESFSNDELRGIITTDIMARGLDIPDITHVINFEIPEVPEQYIHRIGRTGRADKTGDSISYFSEKEADSIEAIEALMEKDILQQAFPIEEVAINPVKREFEKDVVKMKMLTTVKVEERGAAFHEKKDKNKKVNLGGPTKRKPPKSKPKNRGQQKQKSRKKGKE</sequence>
<organism evidence="11 12">
    <name type="scientific">Algoriella xinjiangensis</name>
    <dbReference type="NCBI Taxonomy" id="684065"/>
    <lineage>
        <taxon>Bacteria</taxon>
        <taxon>Pseudomonadati</taxon>
        <taxon>Bacteroidota</taxon>
        <taxon>Flavobacteriia</taxon>
        <taxon>Flavobacteriales</taxon>
        <taxon>Weeksellaceae</taxon>
        <taxon>Algoriella</taxon>
    </lineage>
</organism>
<dbReference type="InterPro" id="IPR014001">
    <property type="entry name" value="Helicase_ATP-bd"/>
</dbReference>
<accession>A0A1I4XZX2</accession>
<dbReference type="SMART" id="SM00487">
    <property type="entry name" value="DEXDc"/>
    <property type="match status" value="1"/>
</dbReference>
<feature type="compositionally biased region" description="Basic residues" evidence="7">
    <location>
        <begin position="425"/>
        <end position="450"/>
    </location>
</feature>
<dbReference type="AlphaFoldDB" id="A0A1I4XZX2"/>
<dbReference type="InterPro" id="IPR027417">
    <property type="entry name" value="P-loop_NTPase"/>
</dbReference>
<dbReference type="Proteomes" id="UP000199149">
    <property type="component" value="Unassembled WGS sequence"/>
</dbReference>
<keyword evidence="4" id="KW-0067">ATP-binding</keyword>
<dbReference type="PANTHER" id="PTHR47959:SF13">
    <property type="entry name" value="ATP-DEPENDENT RNA HELICASE RHLE"/>
    <property type="match status" value="1"/>
</dbReference>
<dbReference type="STRING" id="684065.SAMN05421738_11021"/>
<dbReference type="GO" id="GO:0005524">
    <property type="term" value="F:ATP binding"/>
    <property type="evidence" value="ECO:0007669"/>
    <property type="project" value="UniProtKB-KW"/>
</dbReference>
<dbReference type="GO" id="GO:0005829">
    <property type="term" value="C:cytosol"/>
    <property type="evidence" value="ECO:0007669"/>
    <property type="project" value="TreeGrafter"/>
</dbReference>
<dbReference type="InterPro" id="IPR001650">
    <property type="entry name" value="Helicase_C-like"/>
</dbReference>
<keyword evidence="2" id="KW-0378">Hydrolase</keyword>
<dbReference type="Gene3D" id="3.40.50.300">
    <property type="entry name" value="P-loop containing nucleotide triphosphate hydrolases"/>
    <property type="match status" value="2"/>
</dbReference>
<evidence type="ECO:0000256" key="7">
    <source>
        <dbReference type="SAM" id="MobiDB-lite"/>
    </source>
</evidence>
<dbReference type="CDD" id="cd00268">
    <property type="entry name" value="DEADc"/>
    <property type="match status" value="1"/>
</dbReference>
<reference evidence="12" key="1">
    <citation type="submission" date="2016-10" db="EMBL/GenBank/DDBJ databases">
        <authorList>
            <person name="Varghese N."/>
            <person name="Submissions S."/>
        </authorList>
    </citation>
    <scope>NUCLEOTIDE SEQUENCE [LARGE SCALE GENOMIC DNA]</scope>
    <source>
        <strain evidence="12">XJ109</strain>
    </source>
</reference>
<evidence type="ECO:0000256" key="6">
    <source>
        <dbReference type="PROSITE-ProRule" id="PRU00552"/>
    </source>
</evidence>
<feature type="compositionally biased region" description="Basic and acidic residues" evidence="7">
    <location>
        <begin position="403"/>
        <end position="414"/>
    </location>
</feature>
<dbReference type="InterPro" id="IPR050079">
    <property type="entry name" value="DEAD_box_RNA_helicase"/>
</dbReference>
<evidence type="ECO:0000256" key="5">
    <source>
        <dbReference type="ARBA" id="ARBA00038437"/>
    </source>
</evidence>
<keyword evidence="3 11" id="KW-0347">Helicase</keyword>
<evidence type="ECO:0000259" key="10">
    <source>
        <dbReference type="PROSITE" id="PS51195"/>
    </source>
</evidence>
<evidence type="ECO:0000256" key="3">
    <source>
        <dbReference type="ARBA" id="ARBA00022806"/>
    </source>
</evidence>
<dbReference type="Pfam" id="PF00271">
    <property type="entry name" value="Helicase_C"/>
    <property type="match status" value="1"/>
</dbReference>
<evidence type="ECO:0000256" key="1">
    <source>
        <dbReference type="ARBA" id="ARBA00022741"/>
    </source>
</evidence>
<keyword evidence="12" id="KW-1185">Reference proteome</keyword>
<gene>
    <name evidence="11" type="ORF">SAMN05421738_11021</name>
</gene>
<dbReference type="PROSITE" id="PS51194">
    <property type="entry name" value="HELICASE_CTER"/>
    <property type="match status" value="1"/>
</dbReference>
<dbReference type="PROSITE" id="PS51195">
    <property type="entry name" value="Q_MOTIF"/>
    <property type="match status" value="1"/>
</dbReference>
<feature type="short sequence motif" description="Q motif" evidence="6">
    <location>
        <begin position="3"/>
        <end position="31"/>
    </location>
</feature>
<dbReference type="RefSeq" id="WP_092908598.1">
    <property type="nucleotide sequence ID" value="NZ_FOUZ01000010.1"/>
</dbReference>
<dbReference type="Pfam" id="PF00270">
    <property type="entry name" value="DEAD"/>
    <property type="match status" value="1"/>
</dbReference>
<evidence type="ECO:0000313" key="11">
    <source>
        <dbReference type="EMBL" id="SFN30789.1"/>
    </source>
</evidence>
<evidence type="ECO:0000259" key="9">
    <source>
        <dbReference type="PROSITE" id="PS51194"/>
    </source>
</evidence>
<dbReference type="CDD" id="cd18787">
    <property type="entry name" value="SF2_C_DEAD"/>
    <property type="match status" value="1"/>
</dbReference>